<comment type="subcellular location">
    <subcellularLocation>
        <location evidence="1">Nucleus</location>
    </subcellularLocation>
</comment>
<dbReference type="FunFam" id="1.10.10.60:FF:000218">
    <property type="entry name" value="Myb transcription factor"/>
    <property type="match status" value="1"/>
</dbReference>
<feature type="domain" description="HTH myb-type" evidence="9">
    <location>
        <begin position="7"/>
        <end position="63"/>
    </location>
</feature>
<evidence type="ECO:0000256" key="4">
    <source>
        <dbReference type="ARBA" id="ARBA00023125"/>
    </source>
</evidence>
<dbReference type="CDD" id="cd00167">
    <property type="entry name" value="SANT"/>
    <property type="match status" value="2"/>
</dbReference>
<keyword evidence="2" id="KW-0677">Repeat</keyword>
<dbReference type="Gene3D" id="1.10.10.60">
    <property type="entry name" value="Homeodomain-like"/>
    <property type="match status" value="2"/>
</dbReference>
<evidence type="ECO:0000313" key="10">
    <source>
        <dbReference type="EMBL" id="QHX41025.1"/>
    </source>
</evidence>
<proteinExistence type="evidence at transcript level"/>
<dbReference type="SUPFAM" id="SSF46689">
    <property type="entry name" value="Homeodomain-like"/>
    <property type="match status" value="1"/>
</dbReference>
<evidence type="ECO:0000259" key="9">
    <source>
        <dbReference type="PROSITE" id="PS51294"/>
    </source>
</evidence>
<keyword evidence="6" id="KW-0804">Transcription</keyword>
<gene>
    <name evidence="10" type="primary">MYB2</name>
</gene>
<evidence type="ECO:0000256" key="1">
    <source>
        <dbReference type="ARBA" id="ARBA00004123"/>
    </source>
</evidence>
<dbReference type="PROSITE" id="PS50090">
    <property type="entry name" value="MYB_LIKE"/>
    <property type="match status" value="2"/>
</dbReference>
<feature type="domain" description="Myb-like" evidence="8">
    <location>
        <begin position="60"/>
        <end position="110"/>
    </location>
</feature>
<name>A0A6C0PMJ4_APIGR</name>
<evidence type="ECO:0000256" key="7">
    <source>
        <dbReference type="ARBA" id="ARBA00023242"/>
    </source>
</evidence>
<dbReference type="GO" id="GO:0080090">
    <property type="term" value="P:regulation of primary metabolic process"/>
    <property type="evidence" value="ECO:0007669"/>
    <property type="project" value="UniProtKB-ARBA"/>
</dbReference>
<dbReference type="GO" id="GO:0005634">
    <property type="term" value="C:nucleus"/>
    <property type="evidence" value="ECO:0007669"/>
    <property type="project" value="UniProtKB-SubCell"/>
</dbReference>
<feature type="domain" description="HTH myb-type" evidence="9">
    <location>
        <begin position="64"/>
        <end position="114"/>
    </location>
</feature>
<dbReference type="PANTHER" id="PTHR47999">
    <property type="entry name" value="TRANSCRIPTION FACTOR MYB8-RELATED-RELATED"/>
    <property type="match status" value="1"/>
</dbReference>
<keyword evidence="5" id="KW-0010">Activator</keyword>
<dbReference type="PROSITE" id="PS51294">
    <property type="entry name" value="HTH_MYB"/>
    <property type="match status" value="2"/>
</dbReference>
<evidence type="ECO:0000256" key="6">
    <source>
        <dbReference type="ARBA" id="ARBA00023163"/>
    </source>
</evidence>
<keyword evidence="3" id="KW-0805">Transcription regulation</keyword>
<dbReference type="InterPro" id="IPR009057">
    <property type="entry name" value="Homeodomain-like_sf"/>
</dbReference>
<feature type="domain" description="Myb-like" evidence="8">
    <location>
        <begin position="7"/>
        <end position="59"/>
    </location>
</feature>
<dbReference type="InterPro" id="IPR001005">
    <property type="entry name" value="SANT/Myb"/>
</dbReference>
<evidence type="ECO:0000256" key="2">
    <source>
        <dbReference type="ARBA" id="ARBA00022737"/>
    </source>
</evidence>
<reference evidence="10" key="1">
    <citation type="submission" date="2019-06" db="EMBL/GenBank/DDBJ databases">
        <authorList>
            <person name="Xiong A.-S."/>
            <person name="Feng K."/>
        </authorList>
    </citation>
    <scope>NUCLEOTIDE SEQUENCE</scope>
</reference>
<dbReference type="GO" id="GO:0003677">
    <property type="term" value="F:DNA binding"/>
    <property type="evidence" value="ECO:0007669"/>
    <property type="project" value="UniProtKB-KW"/>
</dbReference>
<dbReference type="InterPro" id="IPR017930">
    <property type="entry name" value="Myb_dom"/>
</dbReference>
<dbReference type="SMART" id="SM00717">
    <property type="entry name" value="SANT"/>
    <property type="match status" value="2"/>
</dbReference>
<dbReference type="AlphaFoldDB" id="A0A6C0PMJ4"/>
<dbReference type="PANTHER" id="PTHR47999:SF24">
    <property type="entry name" value="TRANSCRIPTION FACTOR MYB90"/>
    <property type="match status" value="1"/>
</dbReference>
<dbReference type="Pfam" id="PF00249">
    <property type="entry name" value="Myb_DNA-binding"/>
    <property type="match status" value="2"/>
</dbReference>
<evidence type="ECO:0000259" key="8">
    <source>
        <dbReference type="PROSITE" id="PS50090"/>
    </source>
</evidence>
<dbReference type="InterPro" id="IPR015495">
    <property type="entry name" value="Myb_TF_plants"/>
</dbReference>
<evidence type="ECO:0000256" key="5">
    <source>
        <dbReference type="ARBA" id="ARBA00023159"/>
    </source>
</evidence>
<dbReference type="EMBL" id="MN094785">
    <property type="protein sequence ID" value="QHX41025.1"/>
    <property type="molecule type" value="mRNA"/>
</dbReference>
<evidence type="ECO:0000256" key="3">
    <source>
        <dbReference type="ARBA" id="ARBA00023015"/>
    </source>
</evidence>
<organism evidence="10">
    <name type="scientific">Apium graveolens</name>
    <name type="common">Celery</name>
    <dbReference type="NCBI Taxonomy" id="4045"/>
    <lineage>
        <taxon>Eukaryota</taxon>
        <taxon>Viridiplantae</taxon>
        <taxon>Streptophyta</taxon>
        <taxon>Embryophyta</taxon>
        <taxon>Tracheophyta</taxon>
        <taxon>Spermatophyta</taxon>
        <taxon>Magnoliopsida</taxon>
        <taxon>eudicotyledons</taxon>
        <taxon>Gunneridae</taxon>
        <taxon>Pentapetalae</taxon>
        <taxon>asterids</taxon>
        <taxon>campanulids</taxon>
        <taxon>Apiales</taxon>
        <taxon>Apiaceae</taxon>
        <taxon>Apioideae</taxon>
        <taxon>apioid superclade</taxon>
        <taxon>Apieae</taxon>
        <taxon>Apium</taxon>
    </lineage>
</organism>
<keyword evidence="7" id="KW-0539">Nucleus</keyword>
<sequence>MTINGKAPMLRKGAWGSEEDTLLKKCIHRYGEGKWNLVPQRAGLNRCRKSCRLRWLNYLKPTIKRGDFGEDEVDLILRLHRLLGNRWSLIAGRLPGRTANDVKNFWNTNLQKKLMTASYQKQMVKGKELSNTATASIPTTTTVVIKPLPRTLSKGTRLSCYSINPNISSNILIHKQPSPPRSRPDHDSVQWWKTFLYEKEIHGQEEDLSEGLKMASSSGLQNLDSERGLIWRTSHQSSTPTTEATGLLEDGQDGWSDIWDLLNWDHN</sequence>
<keyword evidence="4" id="KW-0238">DNA-binding</keyword>
<accession>A0A6C0PMJ4</accession>
<protein>
    <submittedName>
        <fullName evidence="10">R2R3-MYB protein</fullName>
    </submittedName>
</protein>